<feature type="compositionally biased region" description="Basic and acidic residues" evidence="9">
    <location>
        <begin position="586"/>
        <end position="595"/>
    </location>
</feature>
<feature type="domain" description="Poly(A) polymerase central" evidence="10">
    <location>
        <begin position="2294"/>
        <end position="2369"/>
    </location>
</feature>
<evidence type="ECO:0000256" key="8">
    <source>
        <dbReference type="ARBA" id="ARBA00023242"/>
    </source>
</evidence>
<dbReference type="GO" id="GO:0005524">
    <property type="term" value="F:ATP binding"/>
    <property type="evidence" value="ECO:0007669"/>
    <property type="project" value="UniProtKB-KW"/>
</dbReference>
<dbReference type="Gene3D" id="1.10.1410.10">
    <property type="match status" value="1"/>
</dbReference>
<evidence type="ECO:0000256" key="2">
    <source>
        <dbReference type="ARBA" id="ARBA00010912"/>
    </source>
</evidence>
<reference evidence="11 12" key="1">
    <citation type="submission" date="2020-04" db="EMBL/GenBank/DDBJ databases">
        <title>Perkinsus chesapeaki whole genome sequence.</title>
        <authorList>
            <person name="Bogema D.R."/>
        </authorList>
    </citation>
    <scope>NUCLEOTIDE SEQUENCE [LARGE SCALE GENOMIC DNA]</scope>
    <source>
        <strain evidence="11">ATCC PRA-425</strain>
    </source>
</reference>
<dbReference type="Gene3D" id="3.30.460.10">
    <property type="entry name" value="Beta Polymerase, domain 2"/>
    <property type="match status" value="1"/>
</dbReference>
<feature type="region of interest" description="Disordered" evidence="9">
    <location>
        <begin position="2042"/>
        <end position="2088"/>
    </location>
</feature>
<keyword evidence="12" id="KW-1185">Reference proteome</keyword>
<dbReference type="SUPFAM" id="SSF81301">
    <property type="entry name" value="Nucleotidyltransferase"/>
    <property type="match status" value="1"/>
</dbReference>
<protein>
    <recommendedName>
        <fullName evidence="3">polynucleotide adenylyltransferase</fullName>
        <ecNumber evidence="3">2.7.7.19</ecNumber>
    </recommendedName>
</protein>
<sequence>MPPRKVAAKSKPAGGNKKVEKEVEENNEDQGIEVIIGARQDWNWGGINILSVRGGSRAERRANTSPENPVDVEMVPVELIQEKEEVEVKEDEEGENNKTETVEEVEVVEEVPAEIKDFEEDSRPRVKEVGKFGCVDSTLDTYFGERGLIGSNSTEGFQYLLSGARSNIGVKGKCGGVFAYEVKIVEILTPMDSACNRQAYIPHNKHCLRIGFSTIEGSVLLGTDNNGLAFDAGLGYDRTRGRPKAGARFANGPCIWKGTTTVYLDQADFGIDDVVTVVLNLSEDFEDRHSQSIALFKNGVRVTEPISIPENLIGRDLYPTVTFKNVRIAVNLGHMEDSERAAEIGGLCRKLPFKCRSIQQSAEEDICVSPFFSNQPKEPEAVLIVGLPDQGVFDYVDYFMKENPYKYTEVSDRTMFEWLKASSLCPLRRGAETSNDRPDYLFGIQPIDEGMVRARMRDFASFPQSGRSILLVEIKGGLLQKERANIMSKFFTRRRVARICVGEPDVGYQNYVKDLVRAEILLEKSSEREVRLEELKREWRARVEEKERIRKVKAAARAAEKARKEAAAEARRKRKEAAMRAAAAKRAAEARKGEEGATEENSEGKITGEDIAMNAAEEEKVFDEIVYDWEKKEQAESKLESWLRNRKVLERVPSLTKASEWFEVQMSAWNETRLEWRKKHRAYQQGLAMREAVAKKTASDKPAKEEEEENKDGAAEKNGETLKQLGGFMGGMAGLEEAYWHREGHANLAWTSCSFVCHPIPVGLVSVISVYQDTASSSDTPEQQQPQAATHIDPEEADVWSVEDINDLDGKGTPLYGKFGPEDWQLLNLRYELHLLCHAFFRDVTSEDPDVSGIHRSLLQHYYRIYFGENQPLHPSMFGGKNLDDLLDRLVVDTIIVGNDGVLKTVHDIDTPQSTFVRLVEAARRERNKRIEAGDESARIRIREPSVTAPRNSKGNGPTLLGRCRLLQRHEEDIKEQSVQGFTNTNNNSNSNIYTVRCKEDMAEDILPHQEEEEEQRLITEYHRTIMLGSYKRTYETGGLYEYEAGKRQKDSREELWRLIDHNTTLFNPYKLPHVLAALRRFHAPTDPQWQSEQLKLYFQRATKCMSRFVNIMDMRSPEVGQAIDLCRKIGTVESRALGETIMNTIITTLPAMTLDKASRYMYAFARHEIVDVRFWVEASNYVRNCGMVPRDSNDLTTLVYSFRKACVAHDPIYDYLAELTTEELISGLNPVQTHTCLATFTRVELKDTSVVQQLIDHFTELLESAEELQPSAMGNGLKRSPMLVCAEDILSAAVSIARVPDMVDCGKMMRAAIHLTWRNLPVLSSDEIVSFLWCLRQVEVADTEEFFKAAVQDLLRGQPTEKEDLSAVKLIWLCEASEIWAAPEEIEKLVSRLGKLLPQVDSCGLMARLVASVTKLNSSVWVQNAIFTDMVLSRSLDLVAEARGPTVLTDVCNLLSLLVDIRPEQATDLAMRALAGRSQGERSTVMKVLGIPEVQQEEEIAEEAIEEQIEEQIEVEILPVVKDTPTVVEDFDTVYSNLASALAATDARKIGEVVERLVEMISDGAVSPGQLVSLTDLVVSGEFRGAQESNEALYLFERIGEAVVTRMGLMSTELAVQLLANFAVAGVPYVYLFENVMRERVRTMSPIQAIRALEACAALRIRMPREMSSLVRQCLDAPNALAKLSSSHSVRLLTCMSGLRLAPPSERNGRGDYVSRILDRVMDAELSPLPAPSVIKLITSCFLQAYTPSDCHLLFLFDRLEKSLLSSDGMDLVEARKAVARYMIYLFAHPDTHISSAVTRLPIETREFIANLIANSEDTNEVGSVTSNRPAVSDTTLELRQRSTLAMAKAKMPYDLDVRIFSSGGWQLSCDLYLPEESLMVMLHGPESFYRQLSSDAAMNAGKGRDEPLRLTLVPEASIDNWLLSRLTKRRKDILAAARTIFPESAFRSNEKSPGLEGPRFARSDNGEMRAWIRLMCDMKDTFLKRTGLSLSDLYRSIEMTFDATDIEKELERYYRAETLEEFRRRVESVADLERALKFALTSSGSTTPPGRKSPATPGGSPDASDVKIASPASSLSEGCSTPEDVEDMKDKDPILLVFGSTLMEITTPTSDIDTVVLVSDVKRSTYMRRVQRVLTEMEPFREHCRDFSLLADSLVPYIKCTYRGYSVDVQFAVMPSAVLKECHETIREKVAAEGSPKNLELIPGLRAAALSSILDRVCTAGLLGPEGSAAADWSNSLANANHVQAPYDSARSILSTVEQLSPSRVDDATIRSLNGVRVGRYLLEKTPALQVYRVVLRFVKMWAKARGIYSNVMGYFGGVTWAILVSKVLQDNEELATREMEQDAVREILLKFFDFCSTHPWGSENPITANDAVLEGFVSAGSVEMYTPPTKDVFGDDEVVDKQLAPQHVLRDPGECPYAADGVGIEGQCMVVLTPVLPTQNSSFNALDFNRYVMVQEFKRAAHMLSLFALSPTSCPFRLGAVCARVHPFRLYKHLMFVEVEIRPERQRTLGEEEVLLLQKRIAAMVESKVRIFTKLSAAAFHEEGIYLRLYPHPQVTEPWSASGGGLAFLIGLASRLTGEENFEREEETEGKVDLRPSLQEFTSVLRNIVLTAEENEQDNYKGFSNGRNVRVKYGLLEIRDGVPIVVTDL</sequence>
<dbReference type="GO" id="GO:1990817">
    <property type="term" value="F:poly(A) RNA polymerase activity"/>
    <property type="evidence" value="ECO:0007669"/>
    <property type="project" value="UniProtKB-EC"/>
</dbReference>
<feature type="compositionally biased region" description="Basic and acidic residues" evidence="9">
    <location>
        <begin position="692"/>
        <end position="704"/>
    </location>
</feature>
<evidence type="ECO:0000259" key="10">
    <source>
        <dbReference type="Pfam" id="PF04928"/>
    </source>
</evidence>
<dbReference type="InterPro" id="IPR043519">
    <property type="entry name" value="NT_sf"/>
</dbReference>
<feature type="region of interest" description="Disordered" evidence="9">
    <location>
        <begin position="1"/>
        <end position="27"/>
    </location>
</feature>
<dbReference type="InterPro" id="IPR007012">
    <property type="entry name" value="PolA_pol_cen_dom"/>
</dbReference>
<dbReference type="GO" id="GO:0005634">
    <property type="term" value="C:nucleus"/>
    <property type="evidence" value="ECO:0007669"/>
    <property type="project" value="UniProtKB-SubCell"/>
</dbReference>
<evidence type="ECO:0000256" key="5">
    <source>
        <dbReference type="ARBA" id="ARBA00022679"/>
    </source>
</evidence>
<feature type="region of interest" description="Disordered" evidence="9">
    <location>
        <begin position="776"/>
        <end position="796"/>
    </location>
</feature>
<feature type="region of interest" description="Disordered" evidence="9">
    <location>
        <begin position="692"/>
        <end position="718"/>
    </location>
</feature>
<dbReference type="OrthoDB" id="426626at2759"/>
<feature type="compositionally biased region" description="Polar residues" evidence="9">
    <location>
        <begin position="776"/>
        <end position="788"/>
    </location>
</feature>
<dbReference type="SUPFAM" id="SSF81631">
    <property type="entry name" value="PAP/OAS1 substrate-binding domain"/>
    <property type="match status" value="1"/>
</dbReference>
<dbReference type="EMBL" id="JAAPAO010000157">
    <property type="protein sequence ID" value="KAF4670173.1"/>
    <property type="molecule type" value="Genomic_DNA"/>
</dbReference>
<gene>
    <name evidence="11" type="ORF">FOL47_002160</name>
</gene>
<accession>A0A7J6MF33</accession>
<evidence type="ECO:0000256" key="7">
    <source>
        <dbReference type="ARBA" id="ARBA00022840"/>
    </source>
</evidence>
<comment type="similarity">
    <text evidence="2">Belongs to the poly(A) polymerase family.</text>
</comment>
<dbReference type="Gene3D" id="2.60.120.920">
    <property type="match status" value="1"/>
</dbReference>
<name>A0A7J6MF33_PERCH</name>
<organism evidence="11 12">
    <name type="scientific">Perkinsus chesapeaki</name>
    <name type="common">Clam parasite</name>
    <name type="synonym">Perkinsus andrewsi</name>
    <dbReference type="NCBI Taxonomy" id="330153"/>
    <lineage>
        <taxon>Eukaryota</taxon>
        <taxon>Sar</taxon>
        <taxon>Alveolata</taxon>
        <taxon>Perkinsozoa</taxon>
        <taxon>Perkinsea</taxon>
        <taxon>Perkinsida</taxon>
        <taxon>Perkinsidae</taxon>
        <taxon>Perkinsus</taxon>
    </lineage>
</organism>
<keyword evidence="8" id="KW-0539">Nucleus</keyword>
<dbReference type="GO" id="GO:0006397">
    <property type="term" value="P:mRNA processing"/>
    <property type="evidence" value="ECO:0007669"/>
    <property type="project" value="UniProtKB-KW"/>
</dbReference>
<evidence type="ECO:0000256" key="4">
    <source>
        <dbReference type="ARBA" id="ARBA00022664"/>
    </source>
</evidence>
<evidence type="ECO:0000313" key="11">
    <source>
        <dbReference type="EMBL" id="KAF4670173.1"/>
    </source>
</evidence>
<evidence type="ECO:0000313" key="12">
    <source>
        <dbReference type="Proteomes" id="UP000591131"/>
    </source>
</evidence>
<evidence type="ECO:0000256" key="6">
    <source>
        <dbReference type="ARBA" id="ARBA00022741"/>
    </source>
</evidence>
<dbReference type="InterPro" id="IPR043136">
    <property type="entry name" value="B30.2/SPRY_sf"/>
</dbReference>
<keyword evidence="5" id="KW-0808">Transferase</keyword>
<evidence type="ECO:0000256" key="9">
    <source>
        <dbReference type="SAM" id="MobiDB-lite"/>
    </source>
</evidence>
<evidence type="ECO:0000256" key="3">
    <source>
        <dbReference type="ARBA" id="ARBA00012388"/>
    </source>
</evidence>
<dbReference type="Proteomes" id="UP000591131">
    <property type="component" value="Unassembled WGS sequence"/>
</dbReference>
<feature type="region of interest" description="Disordered" evidence="9">
    <location>
        <begin position="563"/>
        <end position="606"/>
    </location>
</feature>
<comment type="caution">
    <text evidence="11">The sequence shown here is derived from an EMBL/GenBank/DDBJ whole genome shotgun (WGS) entry which is preliminary data.</text>
</comment>
<keyword evidence="6" id="KW-0547">Nucleotide-binding</keyword>
<dbReference type="PANTHER" id="PTHR10682:SF10">
    <property type="entry name" value="POLYNUCLEOTIDE ADENYLYLTRANSFERASE"/>
    <property type="match status" value="1"/>
</dbReference>
<keyword evidence="4" id="KW-0507">mRNA processing</keyword>
<proteinExistence type="inferred from homology"/>
<dbReference type="Pfam" id="PF04928">
    <property type="entry name" value="PAP_central"/>
    <property type="match status" value="1"/>
</dbReference>
<comment type="subcellular location">
    <subcellularLocation>
        <location evidence="1">Nucleus</location>
    </subcellularLocation>
</comment>
<dbReference type="PANTHER" id="PTHR10682">
    <property type="entry name" value="POLY A POLYMERASE"/>
    <property type="match status" value="1"/>
</dbReference>
<evidence type="ECO:0000256" key="1">
    <source>
        <dbReference type="ARBA" id="ARBA00004123"/>
    </source>
</evidence>
<dbReference type="EC" id="2.7.7.19" evidence="3"/>
<keyword evidence="7" id="KW-0067">ATP-binding</keyword>